<dbReference type="SUPFAM" id="SSF57850">
    <property type="entry name" value="RING/U-box"/>
    <property type="match status" value="1"/>
</dbReference>
<organism evidence="6 7">
    <name type="scientific">Durusdinium trenchii</name>
    <dbReference type="NCBI Taxonomy" id="1381693"/>
    <lineage>
        <taxon>Eukaryota</taxon>
        <taxon>Sar</taxon>
        <taxon>Alveolata</taxon>
        <taxon>Dinophyceae</taxon>
        <taxon>Suessiales</taxon>
        <taxon>Symbiodiniaceae</taxon>
        <taxon>Durusdinium</taxon>
    </lineage>
</organism>
<feature type="repeat" description="ANK" evidence="3">
    <location>
        <begin position="418"/>
        <end position="450"/>
    </location>
</feature>
<protein>
    <submittedName>
        <fullName evidence="6">Ankyrin-2 (ANK-2) (Ankyrin-B) (Brain ankyrin)</fullName>
    </submittedName>
</protein>
<dbReference type="Pfam" id="PF04564">
    <property type="entry name" value="U-box"/>
    <property type="match status" value="1"/>
</dbReference>
<dbReference type="PROSITE" id="PS51698">
    <property type="entry name" value="U_BOX"/>
    <property type="match status" value="1"/>
</dbReference>
<keyword evidence="1" id="KW-0677">Repeat</keyword>
<dbReference type="PANTHER" id="PTHR24123:SF33">
    <property type="entry name" value="PROTEIN HOS4"/>
    <property type="match status" value="1"/>
</dbReference>
<dbReference type="CDD" id="cd16655">
    <property type="entry name" value="RING-Ubox_WDSUB1-like"/>
    <property type="match status" value="1"/>
</dbReference>
<dbReference type="InterPro" id="IPR002110">
    <property type="entry name" value="Ankyrin_rpt"/>
</dbReference>
<feature type="repeat" description="ANK" evidence="3">
    <location>
        <begin position="303"/>
        <end position="335"/>
    </location>
</feature>
<feature type="repeat" description="ANK" evidence="3">
    <location>
        <begin position="678"/>
        <end position="710"/>
    </location>
</feature>
<evidence type="ECO:0000256" key="4">
    <source>
        <dbReference type="SAM" id="Coils"/>
    </source>
</evidence>
<keyword evidence="7" id="KW-1185">Reference proteome</keyword>
<dbReference type="PROSITE" id="PS50297">
    <property type="entry name" value="ANK_REP_REGION"/>
    <property type="match status" value="7"/>
</dbReference>
<evidence type="ECO:0000313" key="7">
    <source>
        <dbReference type="Proteomes" id="UP001642464"/>
    </source>
</evidence>
<dbReference type="SMART" id="SM00504">
    <property type="entry name" value="Ubox"/>
    <property type="match status" value="1"/>
</dbReference>
<comment type="caution">
    <text evidence="6">The sequence shown here is derived from an EMBL/GenBank/DDBJ whole genome shotgun (WGS) entry which is preliminary data.</text>
</comment>
<dbReference type="PANTHER" id="PTHR24123">
    <property type="entry name" value="ANKYRIN REPEAT-CONTAINING"/>
    <property type="match status" value="1"/>
</dbReference>
<keyword evidence="2 3" id="KW-0040">ANK repeat</keyword>
<dbReference type="SMART" id="SM00248">
    <property type="entry name" value="ANK"/>
    <property type="match status" value="15"/>
</dbReference>
<dbReference type="PROSITE" id="PS50088">
    <property type="entry name" value="ANK_REPEAT"/>
    <property type="match status" value="7"/>
</dbReference>
<dbReference type="InterPro" id="IPR013083">
    <property type="entry name" value="Znf_RING/FYVE/PHD"/>
</dbReference>
<feature type="repeat" description="ANK" evidence="3">
    <location>
        <begin position="611"/>
        <end position="639"/>
    </location>
</feature>
<feature type="domain" description="U-box" evidence="5">
    <location>
        <begin position="38"/>
        <end position="112"/>
    </location>
</feature>
<proteinExistence type="predicted"/>
<dbReference type="Pfam" id="PF12796">
    <property type="entry name" value="Ank_2"/>
    <property type="match status" value="6"/>
</dbReference>
<keyword evidence="4" id="KW-0175">Coiled coil</keyword>
<feature type="repeat" description="ANK" evidence="3">
    <location>
        <begin position="508"/>
        <end position="540"/>
    </location>
</feature>
<accession>A0ABP0PCS3</accession>
<dbReference type="Gene3D" id="1.25.40.20">
    <property type="entry name" value="Ankyrin repeat-containing domain"/>
    <property type="match status" value="6"/>
</dbReference>
<sequence length="905" mass="99106">MARIWDFSASFEPKMVANAMARFWKLDGWKFTTLVDANQRPVDHCPISLEPMEDPVLVCDGHIYDKNSITQWLAEGNKLSPCTREELVHTKLLRIQPFRAAIEKFLRHRGDHPTEAERAAEAEGQEMVWGKNFGLMKSCMELAAFLEQKLVQRRQQNWRNQTGREKRSTAISAGQMACDELEKAIRSNQAEINKLQSEVNGAQQQLEALKRSIEEEAAQVVRRFLRIKPLREKSAISIQRFWKAILGRKGWWERYEKMARHCAMAIACGNEELVNKFLSKGDLDYRLVLKCLKVTDVNRSLPPGITPLHKAAMAGQTVSARLLCKAGADKDAVGPTLKQPPSAPQDLHDASRTPLYTAAQGGHRGVVKVLCELRAEIDKGALLTGASPLFTAAEYGHVEVVKTLCSFKAQVNGSLFDTGLIPLHAAAKNGHFEVVRYLCSCRGDVCKATNKAVVTQLITTEASEAQRGDVLPEVGITPLFLAARGGHAEIVKFLCTAKAEVNRTLPDSGCTTLHMACRKGHQRVVELLLNARASANIPLTAVNRFTPLHAAAAAGCEQVVFQLCEARAETDQPTGDIEATPMYLAAAKGFVNVIKVLCRAMADVNKAPGVTSATPLYMACLNGHVEVVRSLCLAQADLDKAVLPSLKTPLLITAKNGNLDIAKTLCVARADLRKTTSNQVTALHLAAVYGYWELAENLVRNNAELNKGSRFGVTPLHVTALSNQAQLARYLCFARADKNLSAKKPNSTPLMMAALCGHSEVVDLLCEDARAVLGMLAKTRFVLHVAARNGHGAVVWRLCVSGADVNEVVTQSVLHNFKTPMHEAVDDGFAEDVDDDTLCLRLMEDEAAVAPVDPEDDQALGEAEEQIRAQQLWKMSLAGLLIGDIASMGNRCKPGDLWQLCGNHP</sequence>
<dbReference type="InterPro" id="IPR003613">
    <property type="entry name" value="Ubox_domain"/>
</dbReference>
<gene>
    <name evidence="6" type="ORF">SCF082_LOCUS35917</name>
</gene>
<evidence type="ECO:0000313" key="6">
    <source>
        <dbReference type="EMBL" id="CAK9073312.1"/>
    </source>
</evidence>
<evidence type="ECO:0000259" key="5">
    <source>
        <dbReference type="PROSITE" id="PS51698"/>
    </source>
</evidence>
<evidence type="ECO:0000256" key="2">
    <source>
        <dbReference type="ARBA" id="ARBA00023043"/>
    </source>
</evidence>
<reference evidence="6 7" key="1">
    <citation type="submission" date="2024-02" db="EMBL/GenBank/DDBJ databases">
        <authorList>
            <person name="Chen Y."/>
            <person name="Shah S."/>
            <person name="Dougan E. K."/>
            <person name="Thang M."/>
            <person name="Chan C."/>
        </authorList>
    </citation>
    <scope>NUCLEOTIDE SEQUENCE [LARGE SCALE GENOMIC DNA]</scope>
</reference>
<evidence type="ECO:0000256" key="1">
    <source>
        <dbReference type="ARBA" id="ARBA00022737"/>
    </source>
</evidence>
<feature type="repeat" description="ANK" evidence="3">
    <location>
        <begin position="474"/>
        <end position="502"/>
    </location>
</feature>
<dbReference type="SUPFAM" id="SSF48403">
    <property type="entry name" value="Ankyrin repeat"/>
    <property type="match status" value="2"/>
</dbReference>
<dbReference type="Proteomes" id="UP001642464">
    <property type="component" value="Unassembled WGS sequence"/>
</dbReference>
<dbReference type="Gene3D" id="3.30.40.10">
    <property type="entry name" value="Zinc/RING finger domain, C3HC4 (zinc finger)"/>
    <property type="match status" value="1"/>
</dbReference>
<dbReference type="InterPro" id="IPR051165">
    <property type="entry name" value="Multifunctional_ANK_Repeat"/>
</dbReference>
<evidence type="ECO:0000256" key="3">
    <source>
        <dbReference type="PROSITE-ProRule" id="PRU00023"/>
    </source>
</evidence>
<dbReference type="InterPro" id="IPR036770">
    <property type="entry name" value="Ankyrin_rpt-contain_sf"/>
</dbReference>
<feature type="coiled-coil region" evidence="4">
    <location>
        <begin position="178"/>
        <end position="223"/>
    </location>
</feature>
<name>A0ABP0PCS3_9DINO</name>
<feature type="repeat" description="ANK" evidence="3">
    <location>
        <begin position="384"/>
        <end position="412"/>
    </location>
</feature>
<dbReference type="EMBL" id="CAXAMM010034747">
    <property type="protein sequence ID" value="CAK9073312.1"/>
    <property type="molecule type" value="Genomic_DNA"/>
</dbReference>